<protein>
    <submittedName>
        <fullName evidence="2">Uncharacterized protein</fullName>
    </submittedName>
</protein>
<gene>
    <name evidence="2" type="ORF">CLV70_10612</name>
</gene>
<feature type="region of interest" description="Disordered" evidence="1">
    <location>
        <begin position="414"/>
        <end position="443"/>
    </location>
</feature>
<dbReference type="EMBL" id="PVZG01000006">
    <property type="protein sequence ID" value="PRY29295.1"/>
    <property type="molecule type" value="Genomic_DNA"/>
</dbReference>
<keyword evidence="3" id="KW-1185">Reference proteome</keyword>
<evidence type="ECO:0000256" key="1">
    <source>
        <dbReference type="SAM" id="MobiDB-lite"/>
    </source>
</evidence>
<dbReference type="AlphaFoldDB" id="A0A2T0S7C6"/>
<dbReference type="RefSeq" id="WP_106126963.1">
    <property type="nucleotide sequence ID" value="NZ_PVZG01000006.1"/>
</dbReference>
<sequence length="477" mass="50654">MARWFRSRLRTSGVVAVALLGGSLLVLPAVSQAEERPAAPAPAAEHPADRLTTSPRAGGRSAFRFTPASGDSRAPYAFVSTGGTVRAQALGKPSATVAQAKSGAPVRAAQARAAATTYKTTLTVKSENWTAWNKSLNLWNRDTWTYVPVTNPANSLSATVNLPPGNYYVAAMYGIYDVDSYMLTKSFTVKDKPQTVTLAETSAKEVAIKVDDTTARQDGSAVWMSLPNGDLVGFAGGYGVRTYVTTASTPGTTLRVHEVLTKSGSSAAKPTPYRYDLVKSWAHPLPASPITTVKTSSLAKTTTTVRAPGTTMPGSYGTVPMTGEWTGAYVATSMRFPAVFTEYVTPGVTMSRMVSYGDDRSLFPRDRSLAAGTSAGETVGAGPLAPGRRFYDDDSRRERNTLYFLENMTLGDAAGNRGADSGSTTSMRLSSGREVLGESPNGSLAVEVPSARQTYLLEQTSTQRAAWARLSTKVTSE</sequence>
<dbReference type="Proteomes" id="UP000239209">
    <property type="component" value="Unassembled WGS sequence"/>
</dbReference>
<dbReference type="OrthoDB" id="3946637at2"/>
<proteinExistence type="predicted"/>
<feature type="region of interest" description="Disordered" evidence="1">
    <location>
        <begin position="37"/>
        <end position="59"/>
    </location>
</feature>
<evidence type="ECO:0000313" key="3">
    <source>
        <dbReference type="Proteomes" id="UP000239209"/>
    </source>
</evidence>
<name>A0A2T0S7C6_9ACTN</name>
<reference evidence="2 3" key="1">
    <citation type="submission" date="2018-03" db="EMBL/GenBank/DDBJ databases">
        <title>Genomic Encyclopedia of Archaeal and Bacterial Type Strains, Phase II (KMG-II): from individual species to whole genera.</title>
        <authorList>
            <person name="Goeker M."/>
        </authorList>
    </citation>
    <scope>NUCLEOTIDE SEQUENCE [LARGE SCALE GENOMIC DNA]</scope>
    <source>
        <strain evidence="2 3">DSM 45348</strain>
    </source>
</reference>
<organism evidence="2 3">
    <name type="scientific">Pseudosporangium ferrugineum</name>
    <dbReference type="NCBI Taxonomy" id="439699"/>
    <lineage>
        <taxon>Bacteria</taxon>
        <taxon>Bacillati</taxon>
        <taxon>Actinomycetota</taxon>
        <taxon>Actinomycetes</taxon>
        <taxon>Micromonosporales</taxon>
        <taxon>Micromonosporaceae</taxon>
        <taxon>Pseudosporangium</taxon>
    </lineage>
</organism>
<evidence type="ECO:0000313" key="2">
    <source>
        <dbReference type="EMBL" id="PRY29295.1"/>
    </source>
</evidence>
<feature type="region of interest" description="Disordered" evidence="1">
    <location>
        <begin position="373"/>
        <end position="392"/>
    </location>
</feature>
<comment type="caution">
    <text evidence="2">The sequence shown here is derived from an EMBL/GenBank/DDBJ whole genome shotgun (WGS) entry which is preliminary data.</text>
</comment>
<accession>A0A2T0S7C6</accession>